<keyword evidence="3" id="KW-1185">Reference proteome</keyword>
<organism evidence="2 3">
    <name type="scientific">Actinomadura napierensis</name>
    <dbReference type="NCBI Taxonomy" id="267854"/>
    <lineage>
        <taxon>Bacteria</taxon>
        <taxon>Bacillati</taxon>
        <taxon>Actinomycetota</taxon>
        <taxon>Actinomycetes</taxon>
        <taxon>Streptosporangiales</taxon>
        <taxon>Thermomonosporaceae</taxon>
        <taxon>Actinomadura</taxon>
    </lineage>
</organism>
<proteinExistence type="predicted"/>
<evidence type="ECO:0008006" key="4">
    <source>
        <dbReference type="Google" id="ProtNLM"/>
    </source>
</evidence>
<sequence>MVSADHEGAANPIGITETWKRFSRSFFSLLWERQSFRKRWALRWRTETAVREIAEGLSRQVAAGIPKLIGVWDLSVTVRQALVYEFPSTGSSGTNPPPPAAPSSKPSAKPKRTSRSPAPSPKSPSPPPCPWTAPSTKPPRSLPRTRLHPRRQPDLTRHHTTINLVR</sequence>
<evidence type="ECO:0000256" key="1">
    <source>
        <dbReference type="SAM" id="MobiDB-lite"/>
    </source>
</evidence>
<dbReference type="RefSeq" id="WP_344260972.1">
    <property type="nucleotide sequence ID" value="NZ_BAAAMR010000002.1"/>
</dbReference>
<comment type="caution">
    <text evidence="2">The sequence shown here is derived from an EMBL/GenBank/DDBJ whole genome shotgun (WGS) entry which is preliminary data.</text>
</comment>
<evidence type="ECO:0000313" key="2">
    <source>
        <dbReference type="EMBL" id="GAA2120558.1"/>
    </source>
</evidence>
<dbReference type="Proteomes" id="UP001501020">
    <property type="component" value="Unassembled WGS sequence"/>
</dbReference>
<reference evidence="3" key="1">
    <citation type="journal article" date="2019" name="Int. J. Syst. Evol. Microbiol.">
        <title>The Global Catalogue of Microorganisms (GCM) 10K type strain sequencing project: providing services to taxonomists for standard genome sequencing and annotation.</title>
        <authorList>
            <consortium name="The Broad Institute Genomics Platform"/>
            <consortium name="The Broad Institute Genome Sequencing Center for Infectious Disease"/>
            <person name="Wu L."/>
            <person name="Ma J."/>
        </authorList>
    </citation>
    <scope>NUCLEOTIDE SEQUENCE [LARGE SCALE GENOMIC DNA]</scope>
    <source>
        <strain evidence="3">JCM 13850</strain>
    </source>
</reference>
<evidence type="ECO:0000313" key="3">
    <source>
        <dbReference type="Proteomes" id="UP001501020"/>
    </source>
</evidence>
<name>A0ABP5JSP3_9ACTN</name>
<protein>
    <recommendedName>
        <fullName evidence="4">Transposase</fullName>
    </recommendedName>
</protein>
<feature type="compositionally biased region" description="Pro residues" evidence="1">
    <location>
        <begin position="118"/>
        <end position="141"/>
    </location>
</feature>
<gene>
    <name evidence="2" type="ORF">GCM10009727_05420</name>
</gene>
<feature type="region of interest" description="Disordered" evidence="1">
    <location>
        <begin position="87"/>
        <end position="166"/>
    </location>
</feature>
<accession>A0ABP5JSP3</accession>
<dbReference type="EMBL" id="BAAAMR010000002">
    <property type="protein sequence ID" value="GAA2120558.1"/>
    <property type="molecule type" value="Genomic_DNA"/>
</dbReference>